<evidence type="ECO:0008006" key="4">
    <source>
        <dbReference type="Google" id="ProtNLM"/>
    </source>
</evidence>
<evidence type="ECO:0000256" key="1">
    <source>
        <dbReference type="SAM" id="MobiDB-lite"/>
    </source>
</evidence>
<dbReference type="AlphaFoldDB" id="A0A2P5CQ55"/>
<feature type="non-terminal residue" evidence="2">
    <location>
        <position position="253"/>
    </location>
</feature>
<proteinExistence type="predicted"/>
<dbReference type="Gene3D" id="3.40.395.10">
    <property type="entry name" value="Adenoviral Proteinase, Chain A"/>
    <property type="match status" value="1"/>
</dbReference>
<feature type="compositionally biased region" description="Basic and acidic residues" evidence="1">
    <location>
        <begin position="30"/>
        <end position="43"/>
    </location>
</feature>
<dbReference type="OrthoDB" id="10430799at2759"/>
<evidence type="ECO:0000313" key="3">
    <source>
        <dbReference type="Proteomes" id="UP000237000"/>
    </source>
</evidence>
<name>A0A2P5CQ55_TREOI</name>
<dbReference type="Proteomes" id="UP000237000">
    <property type="component" value="Unassembled WGS sequence"/>
</dbReference>
<evidence type="ECO:0000313" key="2">
    <source>
        <dbReference type="EMBL" id="PON63178.1"/>
    </source>
</evidence>
<accession>A0A2P5CQ55</accession>
<sequence>MKGMASLNDERDDLIDPFVQKAKAAGPHSLHAENKDSPHEEKIAPSNGESTPKQRSGDVVMKWIENRLEIERKLDIAVNELHKRQTIFENKVLSELQSMNDKLSGLQSMNDNDSGYKEDDGVEVVSPHPRRVRNKKCACVLLAPYTDPTKRKKFRKRDVYKFDPFRTIDQPKQEAFRKWFDENDTSTLIDCGTYSVSRNFFKKLIEPGIWLEGEHIDAALYALRKRSQKYFDLFDQKVAILDDQFAKWIKGHC</sequence>
<dbReference type="EMBL" id="JXTC01000340">
    <property type="protein sequence ID" value="PON63178.1"/>
    <property type="molecule type" value="Genomic_DNA"/>
</dbReference>
<gene>
    <name evidence="2" type="ORF">TorRG33x02_277220</name>
</gene>
<reference evidence="3" key="1">
    <citation type="submission" date="2016-06" db="EMBL/GenBank/DDBJ databases">
        <title>Parallel loss of symbiosis genes in relatives of nitrogen-fixing non-legume Parasponia.</title>
        <authorList>
            <person name="Van Velzen R."/>
            <person name="Holmer R."/>
            <person name="Bu F."/>
            <person name="Rutten L."/>
            <person name="Van Zeijl A."/>
            <person name="Liu W."/>
            <person name="Santuari L."/>
            <person name="Cao Q."/>
            <person name="Sharma T."/>
            <person name="Shen D."/>
            <person name="Roswanjaya Y."/>
            <person name="Wardhani T."/>
            <person name="Kalhor M.S."/>
            <person name="Jansen J."/>
            <person name="Van den Hoogen J."/>
            <person name="Gungor B."/>
            <person name="Hartog M."/>
            <person name="Hontelez J."/>
            <person name="Verver J."/>
            <person name="Yang W.-C."/>
            <person name="Schijlen E."/>
            <person name="Repin R."/>
            <person name="Schilthuizen M."/>
            <person name="Schranz E."/>
            <person name="Heidstra R."/>
            <person name="Miyata K."/>
            <person name="Fedorova E."/>
            <person name="Kohlen W."/>
            <person name="Bisseling T."/>
            <person name="Smit S."/>
            <person name="Geurts R."/>
        </authorList>
    </citation>
    <scope>NUCLEOTIDE SEQUENCE [LARGE SCALE GENOMIC DNA]</scope>
    <source>
        <strain evidence="3">cv. RG33-2</strain>
    </source>
</reference>
<comment type="caution">
    <text evidence="2">The sequence shown here is derived from an EMBL/GenBank/DDBJ whole genome shotgun (WGS) entry which is preliminary data.</text>
</comment>
<organism evidence="2 3">
    <name type="scientific">Trema orientale</name>
    <name type="common">Charcoal tree</name>
    <name type="synonym">Celtis orientalis</name>
    <dbReference type="NCBI Taxonomy" id="63057"/>
    <lineage>
        <taxon>Eukaryota</taxon>
        <taxon>Viridiplantae</taxon>
        <taxon>Streptophyta</taxon>
        <taxon>Embryophyta</taxon>
        <taxon>Tracheophyta</taxon>
        <taxon>Spermatophyta</taxon>
        <taxon>Magnoliopsida</taxon>
        <taxon>eudicotyledons</taxon>
        <taxon>Gunneridae</taxon>
        <taxon>Pentapetalae</taxon>
        <taxon>rosids</taxon>
        <taxon>fabids</taxon>
        <taxon>Rosales</taxon>
        <taxon>Cannabaceae</taxon>
        <taxon>Trema</taxon>
    </lineage>
</organism>
<keyword evidence="3" id="KW-1185">Reference proteome</keyword>
<dbReference type="InParanoid" id="A0A2P5CQ55"/>
<protein>
    <recommendedName>
        <fullName evidence="4">Ulp1 protease family, C-terminal catalytic domain containing protein</fullName>
    </recommendedName>
</protein>
<feature type="region of interest" description="Disordered" evidence="1">
    <location>
        <begin position="1"/>
        <end position="58"/>
    </location>
</feature>